<dbReference type="SMART" id="SM00175">
    <property type="entry name" value="RAB"/>
    <property type="match status" value="1"/>
</dbReference>
<sequence>MNSQINNYKITLIGDSFVGKTMISNAIIDAPFSDDYVPSVGASMVRIQYNDKNTGAASCIRLWDTAGQEKYQSLASVFFQDSQAAIIVYDVSLKTSFQNVHKWHELYLDNVQTSNNKFLIVANKIDLREENTTDSQQNSKYISTEKGKECAYALNADFLEVSAKTGENINLIVKKMIEYAQSVNKKVTEPLQPVANEKKNCC</sequence>
<evidence type="ECO:0008006" key="5">
    <source>
        <dbReference type="Google" id="ProtNLM"/>
    </source>
</evidence>
<dbReference type="InterPro" id="IPR050227">
    <property type="entry name" value="Rab"/>
</dbReference>
<protein>
    <recommendedName>
        <fullName evidence="5">Small GTP-binding protein</fullName>
    </recommendedName>
</protein>
<dbReference type="InterPro" id="IPR027417">
    <property type="entry name" value="P-loop_NTPase"/>
</dbReference>
<dbReference type="InterPro" id="IPR001806">
    <property type="entry name" value="Small_GTPase"/>
</dbReference>
<evidence type="ECO:0000256" key="2">
    <source>
        <dbReference type="ARBA" id="ARBA00023134"/>
    </source>
</evidence>
<keyword evidence="4" id="KW-1185">Reference proteome</keyword>
<dbReference type="Gene3D" id="3.40.50.300">
    <property type="entry name" value="P-loop containing nucleotide triphosphate hydrolases"/>
    <property type="match status" value="1"/>
</dbReference>
<evidence type="ECO:0000313" key="3">
    <source>
        <dbReference type="EMBL" id="KAK8890440.1"/>
    </source>
</evidence>
<dbReference type="PROSITE" id="PS51421">
    <property type="entry name" value="RAS"/>
    <property type="match status" value="1"/>
</dbReference>
<reference evidence="3 4" key="1">
    <citation type="submission" date="2024-04" db="EMBL/GenBank/DDBJ databases">
        <title>Tritrichomonas musculus Genome.</title>
        <authorList>
            <person name="Alves-Ferreira E."/>
            <person name="Grigg M."/>
            <person name="Lorenzi H."/>
            <person name="Galac M."/>
        </authorList>
    </citation>
    <scope>NUCLEOTIDE SEQUENCE [LARGE SCALE GENOMIC DNA]</scope>
    <source>
        <strain evidence="3 4">EAF2021</strain>
    </source>
</reference>
<dbReference type="PANTHER" id="PTHR47977">
    <property type="entry name" value="RAS-RELATED PROTEIN RAB"/>
    <property type="match status" value="1"/>
</dbReference>
<dbReference type="SMART" id="SM00174">
    <property type="entry name" value="RHO"/>
    <property type="match status" value="1"/>
</dbReference>
<comment type="caution">
    <text evidence="3">The sequence shown here is derived from an EMBL/GenBank/DDBJ whole genome shotgun (WGS) entry which is preliminary data.</text>
</comment>
<gene>
    <name evidence="3" type="ORF">M9Y10_035216</name>
</gene>
<dbReference type="SUPFAM" id="SSF52540">
    <property type="entry name" value="P-loop containing nucleoside triphosphate hydrolases"/>
    <property type="match status" value="1"/>
</dbReference>
<accession>A0ABR2KH34</accession>
<dbReference type="Pfam" id="PF00071">
    <property type="entry name" value="Ras"/>
    <property type="match status" value="1"/>
</dbReference>
<dbReference type="NCBIfam" id="TIGR00231">
    <property type="entry name" value="small_GTP"/>
    <property type="match status" value="1"/>
</dbReference>
<dbReference type="Proteomes" id="UP001470230">
    <property type="component" value="Unassembled WGS sequence"/>
</dbReference>
<dbReference type="CDD" id="cd00154">
    <property type="entry name" value="Rab"/>
    <property type="match status" value="1"/>
</dbReference>
<dbReference type="EMBL" id="JAPFFF010000005">
    <property type="protein sequence ID" value="KAK8890440.1"/>
    <property type="molecule type" value="Genomic_DNA"/>
</dbReference>
<dbReference type="InterPro" id="IPR005225">
    <property type="entry name" value="Small_GTP-bd"/>
</dbReference>
<proteinExistence type="predicted"/>
<name>A0ABR2KH34_9EUKA</name>
<dbReference type="SMART" id="SM00173">
    <property type="entry name" value="RAS"/>
    <property type="match status" value="1"/>
</dbReference>
<organism evidence="3 4">
    <name type="scientific">Tritrichomonas musculus</name>
    <dbReference type="NCBI Taxonomy" id="1915356"/>
    <lineage>
        <taxon>Eukaryota</taxon>
        <taxon>Metamonada</taxon>
        <taxon>Parabasalia</taxon>
        <taxon>Tritrichomonadida</taxon>
        <taxon>Tritrichomonadidae</taxon>
        <taxon>Tritrichomonas</taxon>
    </lineage>
</organism>
<keyword evidence="2" id="KW-0342">GTP-binding</keyword>
<dbReference type="SMART" id="SM00176">
    <property type="entry name" value="RAN"/>
    <property type="match status" value="1"/>
</dbReference>
<dbReference type="PRINTS" id="PR00449">
    <property type="entry name" value="RASTRNSFRMNG"/>
</dbReference>
<dbReference type="PROSITE" id="PS51419">
    <property type="entry name" value="RAB"/>
    <property type="match status" value="1"/>
</dbReference>
<evidence type="ECO:0000256" key="1">
    <source>
        <dbReference type="ARBA" id="ARBA00022741"/>
    </source>
</evidence>
<keyword evidence="1" id="KW-0547">Nucleotide-binding</keyword>
<dbReference type="PROSITE" id="PS51420">
    <property type="entry name" value="RHO"/>
    <property type="match status" value="1"/>
</dbReference>
<evidence type="ECO:0000313" key="4">
    <source>
        <dbReference type="Proteomes" id="UP001470230"/>
    </source>
</evidence>